<dbReference type="KEGG" id="gsn:YC6258_00879"/>
<dbReference type="HOGENOM" id="CLU_089574_14_0_6"/>
<evidence type="ECO:0000313" key="4">
    <source>
        <dbReference type="EMBL" id="AJQ92929.1"/>
    </source>
</evidence>
<dbReference type="GO" id="GO:0004792">
    <property type="term" value="F:thiosulfate-cyanide sulfurtransferase activity"/>
    <property type="evidence" value="ECO:0007669"/>
    <property type="project" value="UniProtKB-EC"/>
</dbReference>
<protein>
    <submittedName>
        <fullName evidence="4">Rhodanese-related sulfurtransferase</fullName>
        <ecNumber evidence="4">2.8.1.1</ecNumber>
    </submittedName>
</protein>
<sequence>MEPVVVKHIDPAGLKALQSSCLVVDIRDDQSFNAGHIPDAIQLTNENAFEFLAQTPREQTVVVCCYHGISSISAASFLLEQGFQDVYSLDGGYEAWAMAEQS</sequence>
<proteinExistence type="predicted"/>
<evidence type="ECO:0000259" key="3">
    <source>
        <dbReference type="PROSITE" id="PS50206"/>
    </source>
</evidence>
<dbReference type="GO" id="GO:0005737">
    <property type="term" value="C:cytoplasm"/>
    <property type="evidence" value="ECO:0007669"/>
    <property type="project" value="InterPro"/>
</dbReference>
<reference evidence="4 5" key="1">
    <citation type="submission" date="2014-01" db="EMBL/GenBank/DDBJ databases">
        <title>Full genme sequencing of cellulolytic bacterium Gynuella sunshinyii YC6258T gen. nov., sp. nov.</title>
        <authorList>
            <person name="Khan H."/>
            <person name="Chung E.J."/>
            <person name="Chung Y.R."/>
        </authorList>
    </citation>
    <scope>NUCLEOTIDE SEQUENCE [LARGE SCALE GENOMIC DNA]</scope>
    <source>
        <strain evidence="4 5">YC6258</strain>
    </source>
</reference>
<evidence type="ECO:0000313" key="5">
    <source>
        <dbReference type="Proteomes" id="UP000032266"/>
    </source>
</evidence>
<dbReference type="InterPro" id="IPR050229">
    <property type="entry name" value="GlpE_sulfurtransferase"/>
</dbReference>
<evidence type="ECO:0000256" key="2">
    <source>
        <dbReference type="ARBA" id="ARBA00022679"/>
    </source>
</evidence>
<dbReference type="OrthoDB" id="9811849at2"/>
<dbReference type="PANTHER" id="PTHR43031:SF6">
    <property type="entry name" value="THIOSULFATE SULFURTRANSFERASE GLPE"/>
    <property type="match status" value="1"/>
</dbReference>
<keyword evidence="5" id="KW-1185">Reference proteome</keyword>
<dbReference type="SMART" id="SM00450">
    <property type="entry name" value="RHOD"/>
    <property type="match status" value="1"/>
</dbReference>
<dbReference type="InterPro" id="IPR001763">
    <property type="entry name" value="Rhodanese-like_dom"/>
</dbReference>
<name>A0A0C5VRN1_9GAMM</name>
<dbReference type="EC" id="2.8.1.1" evidence="4"/>
<dbReference type="AlphaFoldDB" id="A0A0C5VRN1"/>
<dbReference type="CDD" id="cd01444">
    <property type="entry name" value="GlpE_ST"/>
    <property type="match status" value="1"/>
</dbReference>
<dbReference type="PANTHER" id="PTHR43031">
    <property type="entry name" value="FAD-DEPENDENT OXIDOREDUCTASE"/>
    <property type="match status" value="1"/>
</dbReference>
<dbReference type="InterPro" id="IPR036873">
    <property type="entry name" value="Rhodanese-like_dom_sf"/>
</dbReference>
<dbReference type="Proteomes" id="UP000032266">
    <property type="component" value="Chromosome"/>
</dbReference>
<evidence type="ECO:0000256" key="1">
    <source>
        <dbReference type="ARBA" id="ARBA00022490"/>
    </source>
</evidence>
<dbReference type="STRING" id="1445510.YC6258_00879"/>
<feature type="domain" description="Rhodanese" evidence="3">
    <location>
        <begin position="17"/>
        <end position="101"/>
    </location>
</feature>
<dbReference type="PROSITE" id="PS50206">
    <property type="entry name" value="RHODANESE_3"/>
    <property type="match status" value="1"/>
</dbReference>
<dbReference type="PATRIC" id="fig|1445510.3.peg.863"/>
<organism evidence="4 5">
    <name type="scientific">Gynuella sunshinyii YC6258</name>
    <dbReference type="NCBI Taxonomy" id="1445510"/>
    <lineage>
        <taxon>Bacteria</taxon>
        <taxon>Pseudomonadati</taxon>
        <taxon>Pseudomonadota</taxon>
        <taxon>Gammaproteobacteria</taxon>
        <taxon>Oceanospirillales</taxon>
        <taxon>Saccharospirillaceae</taxon>
        <taxon>Gynuella</taxon>
    </lineage>
</organism>
<accession>A0A0C5VRN1</accession>
<dbReference type="InterPro" id="IPR023695">
    <property type="entry name" value="Thiosulf_sulfurTrfase"/>
</dbReference>
<dbReference type="EMBL" id="CP007142">
    <property type="protein sequence ID" value="AJQ92929.1"/>
    <property type="molecule type" value="Genomic_DNA"/>
</dbReference>
<dbReference type="Pfam" id="PF00581">
    <property type="entry name" value="Rhodanese"/>
    <property type="match status" value="1"/>
</dbReference>
<dbReference type="SUPFAM" id="SSF52821">
    <property type="entry name" value="Rhodanese/Cell cycle control phosphatase"/>
    <property type="match status" value="1"/>
</dbReference>
<dbReference type="Gene3D" id="3.40.250.10">
    <property type="entry name" value="Rhodanese-like domain"/>
    <property type="match status" value="1"/>
</dbReference>
<keyword evidence="1" id="KW-0963">Cytoplasm</keyword>
<dbReference type="NCBIfam" id="NF001195">
    <property type="entry name" value="PRK00162.1"/>
    <property type="match status" value="1"/>
</dbReference>
<gene>
    <name evidence="4" type="ORF">YC6258_00879</name>
</gene>
<keyword evidence="2 4" id="KW-0808">Transferase</keyword>